<reference evidence="2" key="1">
    <citation type="journal article" date="2020" name="Mol. Plant Microbe Interact.">
        <title>Genome Sequence of the Biocontrol Agent Coniothyrium minitans strain Conio (IMI 134523).</title>
        <authorList>
            <person name="Patel D."/>
            <person name="Shittu T.A."/>
            <person name="Baroncelli R."/>
            <person name="Muthumeenakshi S."/>
            <person name="Osborne T.H."/>
            <person name="Janganan T.K."/>
            <person name="Sreenivasaprasad S."/>
        </authorList>
    </citation>
    <scope>NUCLEOTIDE SEQUENCE</scope>
    <source>
        <strain evidence="2">Conio</strain>
    </source>
</reference>
<gene>
    <name evidence="2" type="ORF">PMIN01_01119</name>
</gene>
<feature type="region of interest" description="Disordered" evidence="1">
    <location>
        <begin position="128"/>
        <end position="158"/>
    </location>
</feature>
<organism evidence="2 3">
    <name type="scientific">Paraphaeosphaeria minitans</name>
    <dbReference type="NCBI Taxonomy" id="565426"/>
    <lineage>
        <taxon>Eukaryota</taxon>
        <taxon>Fungi</taxon>
        <taxon>Dikarya</taxon>
        <taxon>Ascomycota</taxon>
        <taxon>Pezizomycotina</taxon>
        <taxon>Dothideomycetes</taxon>
        <taxon>Pleosporomycetidae</taxon>
        <taxon>Pleosporales</taxon>
        <taxon>Massarineae</taxon>
        <taxon>Didymosphaeriaceae</taxon>
        <taxon>Paraphaeosphaeria</taxon>
    </lineage>
</organism>
<evidence type="ECO:0000313" key="3">
    <source>
        <dbReference type="Proteomes" id="UP000756921"/>
    </source>
</evidence>
<evidence type="ECO:0000256" key="1">
    <source>
        <dbReference type="SAM" id="MobiDB-lite"/>
    </source>
</evidence>
<protein>
    <submittedName>
        <fullName evidence="2">Uncharacterized protein</fullName>
    </submittedName>
</protein>
<sequence length="158" mass="16668">MLFYATAQRNSPFSHARVGTRCLALMGATACSEPAHQTAPVAYRGDIDTAIPLFPSITSALALPCVQPVLLITIEHASQRAATYSTHHQCLPLGAFLPTGVVAHQQCLPTTNAFLPPMPPLPPIPSYHPGRPRTTNAFPPTNRLAGKPSSHASSQAGA</sequence>
<dbReference type="AlphaFoldDB" id="A0A9P6KWM5"/>
<comment type="caution">
    <text evidence="2">The sequence shown here is derived from an EMBL/GenBank/DDBJ whole genome shotgun (WGS) entry which is preliminary data.</text>
</comment>
<name>A0A9P6KWM5_9PLEO</name>
<proteinExistence type="predicted"/>
<evidence type="ECO:0000313" key="2">
    <source>
        <dbReference type="EMBL" id="KAF9741580.1"/>
    </source>
</evidence>
<dbReference type="Proteomes" id="UP000756921">
    <property type="component" value="Unassembled WGS sequence"/>
</dbReference>
<dbReference type="EMBL" id="WJXW01000001">
    <property type="protein sequence ID" value="KAF9741580.1"/>
    <property type="molecule type" value="Genomic_DNA"/>
</dbReference>
<accession>A0A9P6KWM5</accession>
<keyword evidence="3" id="KW-1185">Reference proteome</keyword>